<dbReference type="Pfam" id="PF01808">
    <property type="entry name" value="AICARFT_IMPCHas"/>
    <property type="match status" value="1"/>
</dbReference>
<dbReference type="SMART" id="SM00851">
    <property type="entry name" value="MGS"/>
    <property type="match status" value="1"/>
</dbReference>
<dbReference type="PROSITE" id="PS51855">
    <property type="entry name" value="MGS"/>
    <property type="match status" value="1"/>
</dbReference>
<proteinExistence type="inferred from homology"/>
<feature type="domain" description="MGS-like" evidence="11">
    <location>
        <begin position="2"/>
        <end position="149"/>
    </location>
</feature>
<evidence type="ECO:0000313" key="13">
    <source>
        <dbReference type="Proteomes" id="UP000245911"/>
    </source>
</evidence>
<gene>
    <name evidence="10 12" type="primary">purH</name>
    <name evidence="12" type="ORF">DDE20_15500</name>
</gene>
<organism evidence="12 13">
    <name type="scientific">Pararhodobacter oceanensis</name>
    <dbReference type="NCBI Taxonomy" id="2172121"/>
    <lineage>
        <taxon>Bacteria</taxon>
        <taxon>Pseudomonadati</taxon>
        <taxon>Pseudomonadota</taxon>
        <taxon>Alphaproteobacteria</taxon>
        <taxon>Rhodobacterales</taxon>
        <taxon>Paracoccaceae</taxon>
        <taxon>Pararhodobacter</taxon>
    </lineage>
</organism>
<dbReference type="Proteomes" id="UP000245911">
    <property type="component" value="Unassembled WGS sequence"/>
</dbReference>
<name>A0A2T8HR59_9RHOB</name>
<sequence length="527" mass="55190">MTNLAPLKRALLSVSDKTGLIELGQALAARGVDLVSTGGTAKALRDAGLSVRDVSELTGFPEMMDGRVKTLHPMVHGGLLALRDDAGHTAAMSDHGIEAIDLLVVNLYPFEATVARGAGYDETIENIDIGGPAMIRAAAKNHGFVSVVTDPEDYAALLAELDANAGQTTLHFRQTLAQTAYARTGAYDAAVSTWMAGAIGQDTPRRRVFAGTLAQGLRYGENPHQSAAFYTDGSNRAGVATATQLQGKELSYNNINDTDAAFELVSEFDPANGSACAIIKHANPCGVALGTSLKDAYQRAFDCDRTSAFGGIIALNQPLDRATAEEIVKIFTEVVIAPGADDDAIEVFATKKNLRLLITDGLADPAADITSVRQVAGGFLVQDKDNGRVDDLKTATKLAPSEAQLADMRFAWTVAKHVKSNAIVYVKDGATVGVGAGQMSRLDSALIAAKKAERMAEALGLPEPLTKGSVVASDAFFPFADGLMEAAGAGAVAVIQPGGSMRDDEVIAAADEAGLAMVFTGMRHFKH</sequence>
<dbReference type="InterPro" id="IPR011607">
    <property type="entry name" value="MGS-like_dom"/>
</dbReference>
<dbReference type="PANTHER" id="PTHR11692">
    <property type="entry name" value="BIFUNCTIONAL PURINE BIOSYNTHESIS PROTEIN PURH"/>
    <property type="match status" value="1"/>
</dbReference>
<comment type="catalytic activity">
    <reaction evidence="8 10">
        <text>(6R)-10-formyltetrahydrofolate + 5-amino-1-(5-phospho-beta-D-ribosyl)imidazole-4-carboxamide = 5-formamido-1-(5-phospho-D-ribosyl)imidazole-4-carboxamide + (6S)-5,6,7,8-tetrahydrofolate</text>
        <dbReference type="Rhea" id="RHEA:22192"/>
        <dbReference type="ChEBI" id="CHEBI:57453"/>
        <dbReference type="ChEBI" id="CHEBI:58467"/>
        <dbReference type="ChEBI" id="CHEBI:58475"/>
        <dbReference type="ChEBI" id="CHEBI:195366"/>
        <dbReference type="EC" id="2.1.2.3"/>
    </reaction>
</comment>
<comment type="catalytic activity">
    <reaction evidence="9 10">
        <text>IMP + H2O = 5-formamido-1-(5-phospho-D-ribosyl)imidazole-4-carboxamide</text>
        <dbReference type="Rhea" id="RHEA:18445"/>
        <dbReference type="ChEBI" id="CHEBI:15377"/>
        <dbReference type="ChEBI" id="CHEBI:58053"/>
        <dbReference type="ChEBI" id="CHEBI:58467"/>
        <dbReference type="EC" id="3.5.4.10"/>
    </reaction>
</comment>
<dbReference type="RefSeq" id="WP_116559432.1">
    <property type="nucleotide sequence ID" value="NZ_QDKM01000008.1"/>
</dbReference>
<dbReference type="Gene3D" id="3.40.50.1380">
    <property type="entry name" value="Methylglyoxal synthase-like domain"/>
    <property type="match status" value="1"/>
</dbReference>
<evidence type="ECO:0000256" key="3">
    <source>
        <dbReference type="ARBA" id="ARBA00007667"/>
    </source>
</evidence>
<dbReference type="FunFam" id="3.40.140.20:FF:000002">
    <property type="entry name" value="Bifunctional purine biosynthesis protein PurH"/>
    <property type="match status" value="1"/>
</dbReference>
<evidence type="ECO:0000259" key="11">
    <source>
        <dbReference type="PROSITE" id="PS51855"/>
    </source>
</evidence>
<comment type="pathway">
    <text evidence="2 10">Purine metabolism; IMP biosynthesis via de novo pathway; 5-formamido-1-(5-phospho-D-ribosyl)imidazole-4-carboxamide from 5-amino-1-(5-phospho-D-ribosyl)imidazole-4-carboxamide (10-formyl THF route): step 1/1.</text>
</comment>
<dbReference type="GO" id="GO:0006189">
    <property type="term" value="P:'de novo' IMP biosynthetic process"/>
    <property type="evidence" value="ECO:0007669"/>
    <property type="project" value="UniProtKB-UniRule"/>
</dbReference>
<comment type="caution">
    <text evidence="12">The sequence shown here is derived from an EMBL/GenBank/DDBJ whole genome shotgun (WGS) entry which is preliminary data.</text>
</comment>
<evidence type="ECO:0000256" key="10">
    <source>
        <dbReference type="HAMAP-Rule" id="MF_00139"/>
    </source>
</evidence>
<comment type="domain">
    <text evidence="10">The IMP cyclohydrolase activity resides in the N-terminal region.</text>
</comment>
<keyword evidence="6 10" id="KW-0378">Hydrolase</keyword>
<dbReference type="UniPathway" id="UPA00074">
    <property type="reaction ID" value="UER00133"/>
</dbReference>
<evidence type="ECO:0000256" key="7">
    <source>
        <dbReference type="ARBA" id="ARBA00023268"/>
    </source>
</evidence>
<dbReference type="Gene3D" id="3.40.140.20">
    <property type="match status" value="2"/>
</dbReference>
<dbReference type="OrthoDB" id="9802065at2"/>
<comment type="pathway">
    <text evidence="1 10">Purine metabolism; IMP biosynthesis via de novo pathway; IMP from 5-formamido-1-(5-phospho-D-ribosyl)imidazole-4-carboxamide: step 1/1.</text>
</comment>
<protein>
    <recommendedName>
        <fullName evidence="10">Bifunctional purine biosynthesis protein PurH</fullName>
    </recommendedName>
    <domain>
        <recommendedName>
            <fullName evidence="10">Phosphoribosylaminoimidazolecarboxamide formyltransferase</fullName>
            <ecNumber evidence="10">2.1.2.3</ecNumber>
        </recommendedName>
        <alternativeName>
            <fullName evidence="10">AICAR transformylase</fullName>
        </alternativeName>
    </domain>
    <domain>
        <recommendedName>
            <fullName evidence="10">IMP cyclohydrolase</fullName>
            <ecNumber evidence="10">3.5.4.10</ecNumber>
        </recommendedName>
        <alternativeName>
            <fullName evidence="10">ATIC</fullName>
        </alternativeName>
        <alternativeName>
            <fullName evidence="10">IMP synthase</fullName>
        </alternativeName>
        <alternativeName>
            <fullName evidence="10">Inosinicase</fullName>
        </alternativeName>
    </domain>
</protein>
<evidence type="ECO:0000256" key="6">
    <source>
        <dbReference type="ARBA" id="ARBA00022801"/>
    </source>
</evidence>
<dbReference type="FunFam" id="3.40.50.1380:FF:000001">
    <property type="entry name" value="Bifunctional purine biosynthesis protein PurH"/>
    <property type="match status" value="1"/>
</dbReference>
<dbReference type="InterPro" id="IPR024051">
    <property type="entry name" value="AICAR_Tfase_dup_dom_sf"/>
</dbReference>
<dbReference type="CDD" id="cd01421">
    <property type="entry name" value="IMPCH"/>
    <property type="match status" value="1"/>
</dbReference>
<evidence type="ECO:0000256" key="4">
    <source>
        <dbReference type="ARBA" id="ARBA00022679"/>
    </source>
</evidence>
<dbReference type="InterPro" id="IPR016193">
    <property type="entry name" value="Cytidine_deaminase-like"/>
</dbReference>
<dbReference type="PIRSF" id="PIRSF000414">
    <property type="entry name" value="AICARFT_IMPCHas"/>
    <property type="match status" value="1"/>
</dbReference>
<evidence type="ECO:0000256" key="9">
    <source>
        <dbReference type="ARBA" id="ARBA00050687"/>
    </source>
</evidence>
<reference evidence="12 13" key="1">
    <citation type="submission" date="2018-04" db="EMBL/GenBank/DDBJ databases">
        <title>Pararhodobacter oceanense sp. nov., isolated from marine intertidal sediment.</title>
        <authorList>
            <person name="Wang X.-L."/>
            <person name="Du Z.-J."/>
        </authorList>
    </citation>
    <scope>NUCLEOTIDE SEQUENCE [LARGE SCALE GENOMIC DNA]</scope>
    <source>
        <strain evidence="12 13">AM505</strain>
    </source>
</reference>
<dbReference type="EMBL" id="QDKM01000008">
    <property type="protein sequence ID" value="PVH27910.1"/>
    <property type="molecule type" value="Genomic_DNA"/>
</dbReference>
<dbReference type="PANTHER" id="PTHR11692:SF0">
    <property type="entry name" value="BIFUNCTIONAL PURINE BIOSYNTHESIS PROTEIN ATIC"/>
    <property type="match status" value="1"/>
</dbReference>
<dbReference type="EC" id="3.5.4.10" evidence="10"/>
<keyword evidence="4 10" id="KW-0808">Transferase</keyword>
<evidence type="ECO:0000256" key="8">
    <source>
        <dbReference type="ARBA" id="ARBA00050488"/>
    </source>
</evidence>
<dbReference type="SMART" id="SM00798">
    <property type="entry name" value="AICARFT_IMPCHas"/>
    <property type="match status" value="1"/>
</dbReference>
<dbReference type="InterPro" id="IPR036914">
    <property type="entry name" value="MGS-like_dom_sf"/>
</dbReference>
<dbReference type="InterPro" id="IPR002695">
    <property type="entry name" value="PurH-like"/>
</dbReference>
<dbReference type="GO" id="GO:0005829">
    <property type="term" value="C:cytosol"/>
    <property type="evidence" value="ECO:0007669"/>
    <property type="project" value="TreeGrafter"/>
</dbReference>
<evidence type="ECO:0000313" key="12">
    <source>
        <dbReference type="EMBL" id="PVH27910.1"/>
    </source>
</evidence>
<dbReference type="SUPFAM" id="SSF53927">
    <property type="entry name" value="Cytidine deaminase-like"/>
    <property type="match status" value="1"/>
</dbReference>
<dbReference type="GO" id="GO:0003937">
    <property type="term" value="F:IMP cyclohydrolase activity"/>
    <property type="evidence" value="ECO:0007669"/>
    <property type="project" value="UniProtKB-UniRule"/>
</dbReference>
<evidence type="ECO:0000256" key="1">
    <source>
        <dbReference type="ARBA" id="ARBA00004844"/>
    </source>
</evidence>
<comment type="similarity">
    <text evidence="3 10">Belongs to the PurH family.</text>
</comment>
<dbReference type="NCBIfam" id="TIGR00355">
    <property type="entry name" value="purH"/>
    <property type="match status" value="1"/>
</dbReference>
<dbReference type="Pfam" id="PF02142">
    <property type="entry name" value="MGS"/>
    <property type="match status" value="1"/>
</dbReference>
<accession>A0A2T8HR59</accession>
<evidence type="ECO:0000256" key="2">
    <source>
        <dbReference type="ARBA" id="ARBA00004954"/>
    </source>
</evidence>
<keyword evidence="5 10" id="KW-0658">Purine biosynthesis</keyword>
<dbReference type="SUPFAM" id="SSF52335">
    <property type="entry name" value="Methylglyoxal synthase-like"/>
    <property type="match status" value="1"/>
</dbReference>
<dbReference type="AlphaFoldDB" id="A0A2T8HR59"/>
<dbReference type="NCBIfam" id="NF002049">
    <property type="entry name" value="PRK00881.1"/>
    <property type="match status" value="1"/>
</dbReference>
<dbReference type="GO" id="GO:0004643">
    <property type="term" value="F:phosphoribosylaminoimidazolecarboxamide formyltransferase activity"/>
    <property type="evidence" value="ECO:0007669"/>
    <property type="project" value="UniProtKB-UniRule"/>
</dbReference>
<keyword evidence="13" id="KW-1185">Reference proteome</keyword>
<keyword evidence="7 10" id="KW-0511">Multifunctional enzyme</keyword>
<evidence type="ECO:0000256" key="5">
    <source>
        <dbReference type="ARBA" id="ARBA00022755"/>
    </source>
</evidence>
<dbReference type="FunFam" id="3.40.140.20:FF:000001">
    <property type="entry name" value="Bifunctional purine biosynthesis protein PurH"/>
    <property type="match status" value="1"/>
</dbReference>
<dbReference type="EC" id="2.1.2.3" evidence="10"/>
<dbReference type="HAMAP" id="MF_00139">
    <property type="entry name" value="PurH"/>
    <property type="match status" value="1"/>
</dbReference>